<name>A0A6G1EKE4_9ORYZ</name>
<evidence type="ECO:0000259" key="2">
    <source>
        <dbReference type="Pfam" id="PF07727"/>
    </source>
</evidence>
<dbReference type="InterPro" id="IPR013103">
    <property type="entry name" value="RVT_2"/>
</dbReference>
<feature type="compositionally biased region" description="Basic and acidic residues" evidence="1">
    <location>
        <begin position="1"/>
        <end position="15"/>
    </location>
</feature>
<protein>
    <recommendedName>
        <fullName evidence="2">Reverse transcriptase Ty1/copia-type domain-containing protein</fullName>
    </recommendedName>
</protein>
<accession>A0A6G1EKE4</accession>
<dbReference type="OrthoDB" id="414945at2759"/>
<dbReference type="SUPFAM" id="SSF56672">
    <property type="entry name" value="DNA/RNA polymerases"/>
    <property type="match status" value="1"/>
</dbReference>
<dbReference type="AlphaFoldDB" id="A0A6G1EKE4"/>
<evidence type="ECO:0000313" key="3">
    <source>
        <dbReference type="EMBL" id="KAF0925217.1"/>
    </source>
</evidence>
<evidence type="ECO:0000256" key="1">
    <source>
        <dbReference type="SAM" id="MobiDB-lite"/>
    </source>
</evidence>
<feature type="region of interest" description="Disordered" evidence="1">
    <location>
        <begin position="1"/>
        <end position="24"/>
    </location>
</feature>
<dbReference type="InterPro" id="IPR043502">
    <property type="entry name" value="DNA/RNA_pol_sf"/>
</dbReference>
<dbReference type="Pfam" id="PF07727">
    <property type="entry name" value="RVT_2"/>
    <property type="match status" value="1"/>
</dbReference>
<keyword evidence="4" id="KW-1185">Reference proteome</keyword>
<proteinExistence type="predicted"/>
<dbReference type="EMBL" id="SPHZ02000003">
    <property type="protein sequence ID" value="KAF0925217.1"/>
    <property type="molecule type" value="Genomic_DNA"/>
</dbReference>
<dbReference type="Proteomes" id="UP000479710">
    <property type="component" value="Unassembled WGS sequence"/>
</dbReference>
<evidence type="ECO:0000313" key="4">
    <source>
        <dbReference type="Proteomes" id="UP000479710"/>
    </source>
</evidence>
<feature type="domain" description="Reverse transcriptase Ty1/copia-type" evidence="2">
    <location>
        <begin position="33"/>
        <end position="171"/>
    </location>
</feature>
<gene>
    <name evidence="3" type="ORF">E2562_015629</name>
</gene>
<reference evidence="3 4" key="1">
    <citation type="submission" date="2019-11" db="EMBL/GenBank/DDBJ databases">
        <title>Whole genome sequence of Oryza granulata.</title>
        <authorList>
            <person name="Li W."/>
        </authorList>
    </citation>
    <scope>NUCLEOTIDE SEQUENCE [LARGE SCALE GENOMIC DNA]</scope>
    <source>
        <strain evidence="4">cv. Menghai</strain>
        <tissue evidence="3">Leaf</tissue>
    </source>
</reference>
<comment type="caution">
    <text evidence="3">The sequence shown here is derived from an EMBL/GenBank/DDBJ whole genome shotgun (WGS) entry which is preliminary data.</text>
</comment>
<organism evidence="3 4">
    <name type="scientific">Oryza meyeriana var. granulata</name>
    <dbReference type="NCBI Taxonomy" id="110450"/>
    <lineage>
        <taxon>Eukaryota</taxon>
        <taxon>Viridiplantae</taxon>
        <taxon>Streptophyta</taxon>
        <taxon>Embryophyta</taxon>
        <taxon>Tracheophyta</taxon>
        <taxon>Spermatophyta</taxon>
        <taxon>Magnoliopsida</taxon>
        <taxon>Liliopsida</taxon>
        <taxon>Poales</taxon>
        <taxon>Poaceae</taxon>
        <taxon>BOP clade</taxon>
        <taxon>Oryzoideae</taxon>
        <taxon>Oryzeae</taxon>
        <taxon>Oryzinae</taxon>
        <taxon>Oryza</taxon>
        <taxon>Oryza meyeriana</taxon>
    </lineage>
</organism>
<sequence length="190" mass="20811">MTATLCREEHAKPEEGGAAGMSSAAGTSDAGLWVYKLKRDEQGAVVKHKARIVTKGYIQQQGIDYDEVFAPVARMESVRMLLAVAAQRGWLVHHMDVKSAFLNGELKEEVYVRQPPGFVAAGHEGKVLRLKKALYGLCQAPRAWNVKLDSSLCKLGFTRCASEHGMYTRNTATSAWCELGQFCSSTFVAA</sequence>